<evidence type="ECO:0000259" key="1">
    <source>
        <dbReference type="PROSITE" id="PS50011"/>
    </source>
</evidence>
<name>A0A194X884_MOLSC</name>
<dbReference type="OrthoDB" id="1668230at2759"/>
<proteinExistence type="predicted"/>
<evidence type="ECO:0000313" key="3">
    <source>
        <dbReference type="Proteomes" id="UP000070700"/>
    </source>
</evidence>
<keyword evidence="3" id="KW-1185">Reference proteome</keyword>
<dbReference type="InterPro" id="IPR000719">
    <property type="entry name" value="Prot_kinase_dom"/>
</dbReference>
<dbReference type="RefSeq" id="XP_018070731.1">
    <property type="nucleotide sequence ID" value="XM_018223431.1"/>
</dbReference>
<dbReference type="Proteomes" id="UP000070700">
    <property type="component" value="Unassembled WGS sequence"/>
</dbReference>
<keyword evidence="2" id="KW-0418">Kinase</keyword>
<evidence type="ECO:0000313" key="2">
    <source>
        <dbReference type="EMBL" id="KUJ16376.1"/>
    </source>
</evidence>
<dbReference type="STRING" id="149040.A0A194X884"/>
<reference evidence="2 3" key="1">
    <citation type="submission" date="2015-10" db="EMBL/GenBank/DDBJ databases">
        <title>Full genome of DAOMC 229536 Phialocephala scopiformis, a fungal endophyte of spruce producing the potent anti-insectan compound rugulosin.</title>
        <authorList>
            <consortium name="DOE Joint Genome Institute"/>
            <person name="Walker A.K."/>
            <person name="Frasz S.L."/>
            <person name="Seifert K.A."/>
            <person name="Miller J.D."/>
            <person name="Mondo S.J."/>
            <person name="Labutti K."/>
            <person name="Lipzen A."/>
            <person name="Dockter R."/>
            <person name="Kennedy M."/>
            <person name="Grigoriev I.V."/>
            <person name="Spatafora J.W."/>
        </authorList>
    </citation>
    <scope>NUCLEOTIDE SEQUENCE [LARGE SCALE GENOMIC DNA]</scope>
    <source>
        <strain evidence="2 3">CBS 120377</strain>
    </source>
</reference>
<dbReference type="InterPro" id="IPR051681">
    <property type="entry name" value="Ser/Thr_Kinases-Pseudokinases"/>
</dbReference>
<dbReference type="PANTHER" id="PTHR44329">
    <property type="entry name" value="SERINE/THREONINE-PROTEIN KINASE TNNI3K-RELATED"/>
    <property type="match status" value="1"/>
</dbReference>
<dbReference type="Pfam" id="PF07714">
    <property type="entry name" value="PK_Tyr_Ser-Thr"/>
    <property type="match status" value="1"/>
</dbReference>
<dbReference type="GO" id="GO:0004674">
    <property type="term" value="F:protein serine/threonine kinase activity"/>
    <property type="evidence" value="ECO:0007669"/>
    <property type="project" value="TreeGrafter"/>
</dbReference>
<gene>
    <name evidence="2" type="ORF">LY89DRAFT_81331</name>
</gene>
<dbReference type="EMBL" id="KQ947416">
    <property type="protein sequence ID" value="KUJ16376.1"/>
    <property type="molecule type" value="Genomic_DNA"/>
</dbReference>
<dbReference type="InterPro" id="IPR001245">
    <property type="entry name" value="Ser-Thr/Tyr_kinase_cat_dom"/>
</dbReference>
<dbReference type="SUPFAM" id="SSF56112">
    <property type="entry name" value="Protein kinase-like (PK-like)"/>
    <property type="match status" value="1"/>
</dbReference>
<accession>A0A194X884</accession>
<dbReference type="PROSITE" id="PS50011">
    <property type="entry name" value="PROTEIN_KINASE_DOM"/>
    <property type="match status" value="1"/>
</dbReference>
<dbReference type="InterPro" id="IPR011009">
    <property type="entry name" value="Kinase-like_dom_sf"/>
</dbReference>
<dbReference type="AlphaFoldDB" id="A0A194X884"/>
<dbReference type="SMART" id="SM00220">
    <property type="entry name" value="S_TKc"/>
    <property type="match status" value="1"/>
</dbReference>
<feature type="domain" description="Protein kinase" evidence="1">
    <location>
        <begin position="1"/>
        <end position="297"/>
    </location>
</feature>
<sequence>METSVHTTPHKKEAAEAVTPNPLGLPLLDYGASGTMHVFAPTLIMKSPHISHPKFGNTTSSVAYKAKIYAYIRSLPTSHQHILTSFENTDLDIDHCLLLAYHPLGCLRKFIRSTVFGTWPETTQILKSRRLHWGQQIASALVFLHGHGMLHGDLTAANTLVTDTLDVVLCDFGTDFLNGQGEGDIVRCTRWYRFLDDGWDGDWENFGKGRKRDAQNFSVKDDIWGLGMICYEMWCLKRMWGDREERERVGLYWRKEWPSLEGTGEVGQIIEKCWNDEYESADEVLHAIENIRKNEGLGVVPSSNT</sequence>
<dbReference type="GO" id="GO:0005524">
    <property type="term" value="F:ATP binding"/>
    <property type="evidence" value="ECO:0007669"/>
    <property type="project" value="InterPro"/>
</dbReference>
<organism evidence="2 3">
    <name type="scientific">Mollisia scopiformis</name>
    <name type="common">Conifer needle endophyte fungus</name>
    <name type="synonym">Phialocephala scopiformis</name>
    <dbReference type="NCBI Taxonomy" id="149040"/>
    <lineage>
        <taxon>Eukaryota</taxon>
        <taxon>Fungi</taxon>
        <taxon>Dikarya</taxon>
        <taxon>Ascomycota</taxon>
        <taxon>Pezizomycotina</taxon>
        <taxon>Leotiomycetes</taxon>
        <taxon>Helotiales</taxon>
        <taxon>Mollisiaceae</taxon>
        <taxon>Mollisia</taxon>
    </lineage>
</organism>
<keyword evidence="2" id="KW-0808">Transferase</keyword>
<dbReference type="InParanoid" id="A0A194X884"/>
<dbReference type="KEGG" id="psco:LY89DRAFT_81331"/>
<protein>
    <submittedName>
        <fullName evidence="2">Kinase-like protein</fullName>
    </submittedName>
</protein>
<dbReference type="GeneID" id="28833157"/>
<dbReference type="Gene3D" id="1.10.510.10">
    <property type="entry name" value="Transferase(Phosphotransferase) domain 1"/>
    <property type="match status" value="1"/>
</dbReference>